<gene>
    <name evidence="2" type="ORF">NCTC11545_01785</name>
</gene>
<protein>
    <recommendedName>
        <fullName evidence="4">Lipoprotein</fullName>
    </recommendedName>
</protein>
<evidence type="ECO:0000313" key="3">
    <source>
        <dbReference type="Proteomes" id="UP000250169"/>
    </source>
</evidence>
<evidence type="ECO:0008006" key="4">
    <source>
        <dbReference type="Google" id="ProtNLM"/>
    </source>
</evidence>
<dbReference type="EMBL" id="UAVS01000006">
    <property type="protein sequence ID" value="SQA94594.1"/>
    <property type="molecule type" value="Genomic_DNA"/>
</dbReference>
<dbReference type="RefSeq" id="WP_111972950.1">
    <property type="nucleotide sequence ID" value="NZ_UAVS01000006.1"/>
</dbReference>
<proteinExistence type="predicted"/>
<name>A0A2X2SRS4_CAPOC</name>
<accession>A0A2X2SRS4</accession>
<feature type="chain" id="PRO_5016044929" description="Lipoprotein" evidence="1">
    <location>
        <begin position="19"/>
        <end position="165"/>
    </location>
</feature>
<organism evidence="2 3">
    <name type="scientific">Capnocytophaga ochracea</name>
    <dbReference type="NCBI Taxonomy" id="1018"/>
    <lineage>
        <taxon>Bacteria</taxon>
        <taxon>Pseudomonadati</taxon>
        <taxon>Bacteroidota</taxon>
        <taxon>Flavobacteriia</taxon>
        <taxon>Flavobacteriales</taxon>
        <taxon>Flavobacteriaceae</taxon>
        <taxon>Capnocytophaga</taxon>
    </lineage>
</organism>
<dbReference type="AlphaFoldDB" id="A0A2X2SRS4"/>
<evidence type="ECO:0000256" key="1">
    <source>
        <dbReference type="SAM" id="SignalP"/>
    </source>
</evidence>
<dbReference type="Proteomes" id="UP000250169">
    <property type="component" value="Unassembled WGS sequence"/>
</dbReference>
<keyword evidence="1" id="KW-0732">Signal</keyword>
<evidence type="ECO:0000313" key="2">
    <source>
        <dbReference type="EMBL" id="SQA94594.1"/>
    </source>
</evidence>
<sequence>MKRILLFLILLLVFVNCSKDSQEVKEVKKDPKEIKPCQVPPPNFILLINKSSELYKEFTNQAGEIDKANISFYKQVSREKKQYDSILFGFFKPKKNNDYLQIIIGLPFENDVYTGKTETLYLQNATKTYKIEVNGYMKDTECGTVAVTNEIRVDGTKIEVPYLAK</sequence>
<feature type="signal peptide" evidence="1">
    <location>
        <begin position="1"/>
        <end position="18"/>
    </location>
</feature>
<reference evidence="2 3" key="1">
    <citation type="submission" date="2018-06" db="EMBL/GenBank/DDBJ databases">
        <authorList>
            <consortium name="Pathogen Informatics"/>
            <person name="Doyle S."/>
        </authorList>
    </citation>
    <scope>NUCLEOTIDE SEQUENCE [LARGE SCALE GENOMIC DNA]</scope>
    <source>
        <strain evidence="2 3">NCTC11545</strain>
    </source>
</reference>